<evidence type="ECO:0000313" key="3">
    <source>
        <dbReference type="Proteomes" id="UP001558713"/>
    </source>
</evidence>
<evidence type="ECO:0000313" key="2">
    <source>
        <dbReference type="EMBL" id="KAL1220744.1"/>
    </source>
</evidence>
<reference evidence="2 3" key="1">
    <citation type="submission" date="2024-04" db="EMBL/GenBank/DDBJ databases">
        <title>Genome assembly C_amara_ONT_v2.</title>
        <authorList>
            <person name="Yant L."/>
            <person name="Moore C."/>
            <person name="Slenker M."/>
        </authorList>
    </citation>
    <scope>NUCLEOTIDE SEQUENCE [LARGE SCALE GENOMIC DNA]</scope>
    <source>
        <tissue evidence="2">Leaf</tissue>
    </source>
</reference>
<dbReference type="Proteomes" id="UP001558713">
    <property type="component" value="Unassembled WGS sequence"/>
</dbReference>
<keyword evidence="1" id="KW-0472">Membrane</keyword>
<dbReference type="InterPro" id="IPR006740">
    <property type="entry name" value="DUF604"/>
</dbReference>
<sequence length="511" mass="58344">MGDNKKDQKLFSYDKAKTFSSNSQFSFYWITSKVIFLILAIIFSIQFVFNPLSSISSSSSSPRSLMKIAVSPVGSGSGSSQNPEETELKHVVFGIAASAKLWKHRREYVKLWWKPNGEMNGVVWLDEHIDQNDNVSSTLPPIKISSDTSRFKYKYKNGHRSAIRITRIVSETVRLLNGTEAEQNVRWIVMGDDDTVFFPENLIRVLRKYDHNQFYYIGSSSESHVQNLKFSYGMAYGGGGFAISYPLAKALEKMQDRCIQRYSELYGSDDRIHACMSELGVPLTKESGFHQIDLFGKLLGLLSAHPLAPLVSIHHLDLVDPVFPNMNRVNAMKRFMVAAKLDSASLTQQSICYDTTNRWTVSVSWGYTVQIIRGVLSAKEMSIPMRTFIDWYKRTDDKNYAFNTRPISKNACQSPRAYYLSNALPDLALHRIASEYVRASNVWDPECDWDMSDPWEIKQVIVYKKPDPDRWNKNKAPRRDCCRVLPTRRNGTMEIDVGACKDGEIIEYSVK</sequence>
<gene>
    <name evidence="2" type="ORF">V5N11_035544</name>
</gene>
<dbReference type="Gene3D" id="3.90.550.50">
    <property type="match status" value="1"/>
</dbReference>
<dbReference type="FunFam" id="3.90.550.50:FF:000006">
    <property type="entry name" value="Fringe-related protein-like"/>
    <property type="match status" value="1"/>
</dbReference>
<proteinExistence type="predicted"/>
<dbReference type="PANTHER" id="PTHR10811">
    <property type="entry name" value="FRINGE-RELATED"/>
    <property type="match status" value="1"/>
</dbReference>
<protein>
    <submittedName>
        <fullName evidence="2">Uncharacterized protein</fullName>
    </submittedName>
</protein>
<evidence type="ECO:0000256" key="1">
    <source>
        <dbReference type="SAM" id="Phobius"/>
    </source>
</evidence>
<feature type="transmembrane region" description="Helical" evidence="1">
    <location>
        <begin position="27"/>
        <end position="49"/>
    </location>
</feature>
<dbReference type="AlphaFoldDB" id="A0ABD1BU63"/>
<dbReference type="Pfam" id="PF04646">
    <property type="entry name" value="DUF604"/>
    <property type="match status" value="1"/>
</dbReference>
<keyword evidence="1" id="KW-1133">Transmembrane helix</keyword>
<comment type="caution">
    <text evidence="2">The sequence shown here is derived from an EMBL/GenBank/DDBJ whole genome shotgun (WGS) entry which is preliminary data.</text>
</comment>
<keyword evidence="1" id="KW-0812">Transmembrane</keyword>
<organism evidence="2 3">
    <name type="scientific">Cardamine amara subsp. amara</name>
    <dbReference type="NCBI Taxonomy" id="228776"/>
    <lineage>
        <taxon>Eukaryota</taxon>
        <taxon>Viridiplantae</taxon>
        <taxon>Streptophyta</taxon>
        <taxon>Embryophyta</taxon>
        <taxon>Tracheophyta</taxon>
        <taxon>Spermatophyta</taxon>
        <taxon>Magnoliopsida</taxon>
        <taxon>eudicotyledons</taxon>
        <taxon>Gunneridae</taxon>
        <taxon>Pentapetalae</taxon>
        <taxon>rosids</taxon>
        <taxon>malvids</taxon>
        <taxon>Brassicales</taxon>
        <taxon>Brassicaceae</taxon>
        <taxon>Cardamineae</taxon>
        <taxon>Cardamine</taxon>
    </lineage>
</organism>
<name>A0ABD1BU63_CARAN</name>
<dbReference type="EMBL" id="JBANAX010000148">
    <property type="protein sequence ID" value="KAL1220744.1"/>
    <property type="molecule type" value="Genomic_DNA"/>
</dbReference>
<accession>A0ABD1BU63</accession>
<keyword evidence="3" id="KW-1185">Reference proteome</keyword>